<evidence type="ECO:0000259" key="1">
    <source>
        <dbReference type="Pfam" id="PF00078"/>
    </source>
</evidence>
<feature type="domain" description="Reverse transcriptase" evidence="1">
    <location>
        <begin position="68"/>
        <end position="156"/>
    </location>
</feature>
<dbReference type="Pfam" id="PF00078">
    <property type="entry name" value="RVT_1"/>
    <property type="match status" value="1"/>
</dbReference>
<evidence type="ECO:0000313" key="2">
    <source>
        <dbReference type="EMBL" id="GAU31750.1"/>
    </source>
</evidence>
<dbReference type="InterPro" id="IPR000477">
    <property type="entry name" value="RT_dom"/>
</dbReference>
<name>A0A2Z6N6L6_TRISU</name>
<dbReference type="CDD" id="cd01650">
    <property type="entry name" value="RT_nLTR_like"/>
    <property type="match status" value="1"/>
</dbReference>
<dbReference type="InterPro" id="IPR052343">
    <property type="entry name" value="Retrotransposon-Effector_Assoc"/>
</dbReference>
<protein>
    <recommendedName>
        <fullName evidence="1">Reverse transcriptase domain-containing protein</fullName>
    </recommendedName>
</protein>
<organism evidence="2 3">
    <name type="scientific">Trifolium subterraneum</name>
    <name type="common">Subterranean clover</name>
    <dbReference type="NCBI Taxonomy" id="3900"/>
    <lineage>
        <taxon>Eukaryota</taxon>
        <taxon>Viridiplantae</taxon>
        <taxon>Streptophyta</taxon>
        <taxon>Embryophyta</taxon>
        <taxon>Tracheophyta</taxon>
        <taxon>Spermatophyta</taxon>
        <taxon>Magnoliopsida</taxon>
        <taxon>eudicotyledons</taxon>
        <taxon>Gunneridae</taxon>
        <taxon>Pentapetalae</taxon>
        <taxon>rosids</taxon>
        <taxon>fabids</taxon>
        <taxon>Fabales</taxon>
        <taxon>Fabaceae</taxon>
        <taxon>Papilionoideae</taxon>
        <taxon>50 kb inversion clade</taxon>
        <taxon>NPAAA clade</taxon>
        <taxon>Hologalegina</taxon>
        <taxon>IRL clade</taxon>
        <taxon>Trifolieae</taxon>
        <taxon>Trifolium</taxon>
    </lineage>
</organism>
<evidence type="ECO:0000313" key="3">
    <source>
        <dbReference type="Proteomes" id="UP000242715"/>
    </source>
</evidence>
<dbReference type="PANTHER" id="PTHR46890:SF50">
    <property type="entry name" value="RNA-DIRECTED DNA POLYMERASE, EUKARYOTA, REVERSE TRANSCRIPTASE ZINC-BINDING DOMAIN PROTEIN-RELATED"/>
    <property type="match status" value="1"/>
</dbReference>
<dbReference type="OrthoDB" id="1002463at2759"/>
<dbReference type="Proteomes" id="UP000242715">
    <property type="component" value="Unassembled WGS sequence"/>
</dbReference>
<proteinExistence type="predicted"/>
<reference evidence="3" key="1">
    <citation type="journal article" date="2017" name="Front. Plant Sci.">
        <title>Climate Clever Clovers: New Paradigm to Reduce the Environmental Footprint of Ruminants by Breeding Low Methanogenic Forages Utilizing Haplotype Variation.</title>
        <authorList>
            <person name="Kaur P."/>
            <person name="Appels R."/>
            <person name="Bayer P.E."/>
            <person name="Keeble-Gagnere G."/>
            <person name="Wang J."/>
            <person name="Hirakawa H."/>
            <person name="Shirasawa K."/>
            <person name="Vercoe P."/>
            <person name="Stefanova K."/>
            <person name="Durmic Z."/>
            <person name="Nichols P."/>
            <person name="Revell C."/>
            <person name="Isobe S.N."/>
            <person name="Edwards D."/>
            <person name="Erskine W."/>
        </authorList>
    </citation>
    <scope>NUCLEOTIDE SEQUENCE [LARGE SCALE GENOMIC DNA]</scope>
    <source>
        <strain evidence="3">cv. Daliak</strain>
    </source>
</reference>
<keyword evidence="3" id="KW-1185">Reference proteome</keyword>
<accession>A0A2Z6N6L6</accession>
<dbReference type="PANTHER" id="PTHR46890">
    <property type="entry name" value="NON-LTR RETROLELEMENT REVERSE TRANSCRIPTASE-LIKE PROTEIN-RELATED"/>
    <property type="match status" value="1"/>
</dbReference>
<dbReference type="AlphaFoldDB" id="A0A2Z6N6L6"/>
<dbReference type="EMBL" id="DF973467">
    <property type="protein sequence ID" value="GAU31750.1"/>
    <property type="molecule type" value="Genomic_DNA"/>
</dbReference>
<sequence length="337" mass="39171">MSDYPRSKQRETVSSCDGNKSPGPDGFNLNFWKACWSFVKEDVLAFFNEFHSNAHCPKALTASFLTLIPKKDHPQDLFDYRPICLIGSLYKILSKLLANRLKKVLGKLISNCQSAYLLKRQILDGIVVLNEIIDFAKRRKDECLLFKVDFERAYDTMINIGFWNVKWFGNQPFSELFPSLYVTETCRNALIADRLGNLEENSVISWQWTELLSESEEQQAVEIAELLIGFSLQPGNTAHWRWIPDTNKMYFVKSCYNILLSTRQLAGLEPNVLNAINQQWRNDTPSKVLVFCWRLSLERLPNQTSLHRRVSDVMTRVRTPVTRFREILSELFMIQLE</sequence>
<gene>
    <name evidence="2" type="ORF">TSUD_146380</name>
</gene>